<name>A0A7K1V628_9NOCA</name>
<dbReference type="RefSeq" id="WP_157391506.1">
    <property type="nucleotide sequence ID" value="NZ_WRPP01000007.1"/>
</dbReference>
<proteinExistence type="predicted"/>
<organism evidence="1 2">
    <name type="scientific">Nocardia terrae</name>
    <dbReference type="NCBI Taxonomy" id="2675851"/>
    <lineage>
        <taxon>Bacteria</taxon>
        <taxon>Bacillati</taxon>
        <taxon>Actinomycetota</taxon>
        <taxon>Actinomycetes</taxon>
        <taxon>Mycobacteriales</taxon>
        <taxon>Nocardiaceae</taxon>
        <taxon>Nocardia</taxon>
    </lineage>
</organism>
<dbReference type="Proteomes" id="UP000466794">
    <property type="component" value="Unassembled WGS sequence"/>
</dbReference>
<protein>
    <submittedName>
        <fullName evidence="1">Uncharacterized protein</fullName>
    </submittedName>
</protein>
<dbReference type="EMBL" id="WRPP01000007">
    <property type="protein sequence ID" value="MVU81942.1"/>
    <property type="molecule type" value="Genomic_DNA"/>
</dbReference>
<accession>A0A7K1V628</accession>
<gene>
    <name evidence="1" type="ORF">GPX89_32480</name>
</gene>
<evidence type="ECO:0000313" key="1">
    <source>
        <dbReference type="EMBL" id="MVU81942.1"/>
    </source>
</evidence>
<comment type="caution">
    <text evidence="1">The sequence shown here is derived from an EMBL/GenBank/DDBJ whole genome shotgun (WGS) entry which is preliminary data.</text>
</comment>
<sequence>MLTAIIATATTLLSLPWPNRLLPNPHPSPHSVAAIQARIACEQRMATASTREATRLSTIAANLRATRSWAQPRRSVISPAL</sequence>
<keyword evidence="2" id="KW-1185">Reference proteome</keyword>
<evidence type="ECO:0000313" key="2">
    <source>
        <dbReference type="Proteomes" id="UP000466794"/>
    </source>
</evidence>
<dbReference type="AlphaFoldDB" id="A0A7K1V628"/>
<reference evidence="1 2" key="1">
    <citation type="submission" date="2019-12" db="EMBL/GenBank/DDBJ databases">
        <title>Nocardia sp. nov. ET3-3 isolated from soil.</title>
        <authorList>
            <person name="Kanchanasin P."/>
            <person name="Tanasupawat S."/>
            <person name="Yuki M."/>
            <person name="Kudo T."/>
        </authorList>
    </citation>
    <scope>NUCLEOTIDE SEQUENCE [LARGE SCALE GENOMIC DNA]</scope>
    <source>
        <strain evidence="1 2">ET3-3</strain>
    </source>
</reference>